<dbReference type="AlphaFoldDB" id="A0AA89AJ16"/>
<dbReference type="Proteomes" id="UP001188597">
    <property type="component" value="Unassembled WGS sequence"/>
</dbReference>
<comment type="caution">
    <text evidence="1">The sequence shown here is derived from an EMBL/GenBank/DDBJ whole genome shotgun (WGS) entry which is preliminary data.</text>
</comment>
<reference evidence="1" key="1">
    <citation type="submission" date="2022-12" db="EMBL/GenBank/DDBJ databases">
        <title>Draft genome assemblies for two species of Escallonia (Escalloniales).</title>
        <authorList>
            <person name="Chanderbali A."/>
            <person name="Dervinis C."/>
            <person name="Anghel I."/>
            <person name="Soltis D."/>
            <person name="Soltis P."/>
            <person name="Zapata F."/>
        </authorList>
    </citation>
    <scope>NUCLEOTIDE SEQUENCE</scope>
    <source>
        <strain evidence="1">UCBG64.0493</strain>
        <tissue evidence="1">Leaf</tissue>
    </source>
</reference>
<proteinExistence type="predicted"/>
<evidence type="ECO:0000313" key="2">
    <source>
        <dbReference type="Proteomes" id="UP001188597"/>
    </source>
</evidence>
<gene>
    <name evidence="1" type="ORF">RJ639_018943</name>
</gene>
<accession>A0AA89AJ16</accession>
<feature type="non-terminal residue" evidence="1">
    <location>
        <position position="1"/>
    </location>
</feature>
<keyword evidence="2" id="KW-1185">Reference proteome</keyword>
<organism evidence="1 2">
    <name type="scientific">Escallonia herrerae</name>
    <dbReference type="NCBI Taxonomy" id="1293975"/>
    <lineage>
        <taxon>Eukaryota</taxon>
        <taxon>Viridiplantae</taxon>
        <taxon>Streptophyta</taxon>
        <taxon>Embryophyta</taxon>
        <taxon>Tracheophyta</taxon>
        <taxon>Spermatophyta</taxon>
        <taxon>Magnoliopsida</taxon>
        <taxon>eudicotyledons</taxon>
        <taxon>Gunneridae</taxon>
        <taxon>Pentapetalae</taxon>
        <taxon>asterids</taxon>
        <taxon>campanulids</taxon>
        <taxon>Escalloniales</taxon>
        <taxon>Escalloniaceae</taxon>
        <taxon>Escallonia</taxon>
    </lineage>
</organism>
<protein>
    <submittedName>
        <fullName evidence="1">Uncharacterized protein</fullName>
    </submittedName>
</protein>
<sequence>MSKLDYKCYGDVVNFDATCCTYKCIVVCNPFICVNNHWRNAMGNKPPKTFSRIKIMLWKMPLARYLLIHAIA</sequence>
<dbReference type="EMBL" id="JAVXUP010002478">
    <property type="protein sequence ID" value="KAK3003061.1"/>
    <property type="molecule type" value="Genomic_DNA"/>
</dbReference>
<name>A0AA89AJ16_9ASTE</name>
<evidence type="ECO:0000313" key="1">
    <source>
        <dbReference type="EMBL" id="KAK3003061.1"/>
    </source>
</evidence>